<protein>
    <recommendedName>
        <fullName evidence="11">Probable G-protein coupled receptor 34</fullName>
    </recommendedName>
</protein>
<evidence type="ECO:0000256" key="7">
    <source>
        <dbReference type="ARBA" id="ARBA00023157"/>
    </source>
</evidence>
<dbReference type="Ensembl" id="ENSACDT00005002335.1">
    <property type="protein sequence ID" value="ENSACDP00005001999.1"/>
    <property type="gene ID" value="ENSACDG00005001383.1"/>
</dbReference>
<keyword evidence="4 15" id="KW-1133">Transmembrane helix</keyword>
<evidence type="ECO:0000256" key="9">
    <source>
        <dbReference type="ARBA" id="ARBA00023180"/>
    </source>
</evidence>
<dbReference type="GO" id="GO:0004930">
    <property type="term" value="F:G protein-coupled receptor activity"/>
    <property type="evidence" value="ECO:0007669"/>
    <property type="project" value="UniProtKB-KW"/>
</dbReference>
<evidence type="ECO:0000256" key="14">
    <source>
        <dbReference type="SAM" id="MobiDB-lite"/>
    </source>
</evidence>
<reference evidence="17" key="1">
    <citation type="submission" date="2025-08" db="UniProtKB">
        <authorList>
            <consortium name="Ensembl"/>
        </authorList>
    </citation>
    <scope>IDENTIFICATION</scope>
</reference>
<evidence type="ECO:0000313" key="17">
    <source>
        <dbReference type="Ensembl" id="ENSACDP00005001999.1"/>
    </source>
</evidence>
<evidence type="ECO:0000256" key="11">
    <source>
        <dbReference type="ARBA" id="ARBA00035691"/>
    </source>
</evidence>
<evidence type="ECO:0000256" key="5">
    <source>
        <dbReference type="ARBA" id="ARBA00023040"/>
    </source>
</evidence>
<dbReference type="GO" id="GO:0005886">
    <property type="term" value="C:plasma membrane"/>
    <property type="evidence" value="ECO:0007669"/>
    <property type="project" value="UniProtKB-SubCell"/>
</dbReference>
<dbReference type="PRINTS" id="PR00237">
    <property type="entry name" value="GPCRRHODOPSN"/>
</dbReference>
<evidence type="ECO:0000256" key="13">
    <source>
        <dbReference type="RuleBase" id="RU000688"/>
    </source>
</evidence>
<feature type="transmembrane region" description="Helical" evidence="15">
    <location>
        <begin position="298"/>
        <end position="319"/>
    </location>
</feature>
<keyword evidence="7" id="KW-1015">Disulfide bond</keyword>
<evidence type="ECO:0000256" key="10">
    <source>
        <dbReference type="ARBA" id="ARBA00023224"/>
    </source>
</evidence>
<dbReference type="AlphaFoldDB" id="A0A8B9D9H2"/>
<comment type="subcellular location">
    <subcellularLocation>
        <location evidence="1">Cell membrane</location>
        <topology evidence="1">Multi-pass membrane protein</topology>
    </subcellularLocation>
</comment>
<reference evidence="17" key="2">
    <citation type="submission" date="2025-09" db="UniProtKB">
        <authorList>
            <consortium name="Ensembl"/>
        </authorList>
    </citation>
    <scope>IDENTIFICATION</scope>
</reference>
<feature type="region of interest" description="Disordered" evidence="14">
    <location>
        <begin position="170"/>
        <end position="191"/>
    </location>
</feature>
<organism evidence="17 18">
    <name type="scientific">Anser cygnoides</name>
    <name type="common">Swan goose</name>
    <dbReference type="NCBI Taxonomy" id="8845"/>
    <lineage>
        <taxon>Eukaryota</taxon>
        <taxon>Metazoa</taxon>
        <taxon>Chordata</taxon>
        <taxon>Craniata</taxon>
        <taxon>Vertebrata</taxon>
        <taxon>Euteleostomi</taxon>
        <taxon>Archelosauria</taxon>
        <taxon>Archosauria</taxon>
        <taxon>Dinosauria</taxon>
        <taxon>Saurischia</taxon>
        <taxon>Theropoda</taxon>
        <taxon>Coelurosauria</taxon>
        <taxon>Aves</taxon>
        <taxon>Neognathae</taxon>
        <taxon>Galloanserae</taxon>
        <taxon>Anseriformes</taxon>
        <taxon>Anatidae</taxon>
        <taxon>Anserinae</taxon>
        <taxon>Anser</taxon>
    </lineage>
</organism>
<evidence type="ECO:0000256" key="6">
    <source>
        <dbReference type="ARBA" id="ARBA00023136"/>
    </source>
</evidence>
<feature type="transmembrane region" description="Helical" evidence="15">
    <location>
        <begin position="340"/>
        <end position="360"/>
    </location>
</feature>
<keyword evidence="3 13" id="KW-0812">Transmembrane</keyword>
<dbReference type="SUPFAM" id="SSF81321">
    <property type="entry name" value="Family A G protein-coupled receptor-like"/>
    <property type="match status" value="1"/>
</dbReference>
<dbReference type="FunFam" id="1.20.1070.10:FF:000150">
    <property type="entry name" value="probable G-protein coupled receptor 34"/>
    <property type="match status" value="1"/>
</dbReference>
<dbReference type="Pfam" id="PF00001">
    <property type="entry name" value="7tm_1"/>
    <property type="match status" value="1"/>
</dbReference>
<keyword evidence="18" id="KW-1185">Reference proteome</keyword>
<evidence type="ECO:0000256" key="2">
    <source>
        <dbReference type="ARBA" id="ARBA00022475"/>
    </source>
</evidence>
<name>A0A8B9D9H2_ANSCY</name>
<proteinExistence type="inferred from homology"/>
<evidence type="ECO:0000256" key="1">
    <source>
        <dbReference type="ARBA" id="ARBA00004651"/>
    </source>
</evidence>
<keyword evidence="2" id="KW-1003">Cell membrane</keyword>
<feature type="transmembrane region" description="Helical" evidence="15">
    <location>
        <begin position="471"/>
        <end position="497"/>
    </location>
</feature>
<keyword evidence="8 13" id="KW-0675">Receptor</keyword>
<dbReference type="CDD" id="cd15920">
    <property type="entry name" value="7tmA_GPR34-like"/>
    <property type="match status" value="1"/>
</dbReference>
<dbReference type="Gene3D" id="1.20.1070.10">
    <property type="entry name" value="Rhodopsin 7-helix transmembrane proteins"/>
    <property type="match status" value="1"/>
</dbReference>
<comment type="function">
    <text evidence="12">G-protein-coupled receptor of lysophosphatidylserine (LysoPS) that plays different roles in immune response. Acts a damage-sensing receptor that triggers tissue repair upon recognition of dying neutrophils. Mechanistically, apoptotic neutrophils release lysophosphatydilserine that are recognized by type 3 innate lymphoid cells (ILC3s) via GPR34, which activates downstream PI3K-AKT and RAS-ERK signaling pathways leading to STAT3 activation and IL-22 production. Plays an important role in microglial function, controlling morphology and phagocytosis.</text>
</comment>
<dbReference type="PANTHER" id="PTHR24237:SF14">
    <property type="entry name" value="G-PROTEIN COUPLED RECEPTORS FAMILY 1 PROFILE DOMAIN-CONTAINING PROTEIN"/>
    <property type="match status" value="1"/>
</dbReference>
<dbReference type="OrthoDB" id="10005568at2759"/>
<evidence type="ECO:0000256" key="4">
    <source>
        <dbReference type="ARBA" id="ARBA00022989"/>
    </source>
</evidence>
<evidence type="ECO:0000313" key="18">
    <source>
        <dbReference type="Proteomes" id="UP000694521"/>
    </source>
</evidence>
<dbReference type="GO" id="GO:0008142">
    <property type="term" value="F:oxysterol binding"/>
    <property type="evidence" value="ECO:0007669"/>
    <property type="project" value="InterPro"/>
</dbReference>
<feature type="region of interest" description="Disordered" evidence="14">
    <location>
        <begin position="1"/>
        <end position="32"/>
    </location>
</feature>
<evidence type="ECO:0000259" key="16">
    <source>
        <dbReference type="PROSITE" id="PS50262"/>
    </source>
</evidence>
<evidence type="ECO:0000256" key="3">
    <source>
        <dbReference type="ARBA" id="ARBA00022692"/>
    </source>
</evidence>
<dbReference type="InterPro" id="IPR017452">
    <property type="entry name" value="GPCR_Rhodpsn_7TM"/>
</dbReference>
<feature type="transmembrane region" description="Helical" evidence="15">
    <location>
        <begin position="380"/>
        <end position="404"/>
    </location>
</feature>
<dbReference type="InterPro" id="IPR047160">
    <property type="entry name" value="GP183-like"/>
</dbReference>
<feature type="region of interest" description="Disordered" evidence="14">
    <location>
        <begin position="127"/>
        <end position="152"/>
    </location>
</feature>
<sequence length="533" mass="59347">MRAGGRAARTLASQPPWALPTTPAGRLRADSARAESQHLEAFISPSAPSSPPCRGRRGAWGICPAPAFVGGGAAPCPPPLAPSVPAGPEGSGYRCTGPLYGMFSPLLHQKPICVCLLCTRVRCRARTSRSPPKHPPHLIQRGENPAWEGQGERGDACHGWEVCHQPRAYRSPGESRNLRHSSRRSRGAPGEARALVMDSLSTVLPTSEVTEHRLGNSCSQIRDEFLSVTLPVMYSLIFVVGLLSNTLALWVFSCSAQRRTSITVYMRNLALSDLLLSLCLPFRIAFQNKSEPRIFCNVVGAFFYLNMYVSITFLSLISLDRYLKIIRPLQKFKIHTVSCSTVASGLVWLVHLAFMMPFFFETREEGPCDYKCFHFRNKSTTAAAFNMTAVAIFFILLLLFLYFYGKIFAKLHRVSSVKAQQLNKKTSMRAITKTFVVLIIFIVCFTPYHIVRVPYILAQVEAISSLPWKQGLHLANELVLCISALNSCLDPVVFFFLSSSFRRAVLCTFQGRLKRALMRNQGRLNHSRSVTEI</sequence>
<dbReference type="Proteomes" id="UP000694521">
    <property type="component" value="Unplaced"/>
</dbReference>
<evidence type="ECO:0000256" key="15">
    <source>
        <dbReference type="SAM" id="Phobius"/>
    </source>
</evidence>
<dbReference type="PANTHER" id="PTHR24237">
    <property type="entry name" value="G-PROTEIN COUPLED RECEPTOR"/>
    <property type="match status" value="1"/>
</dbReference>
<dbReference type="InterPro" id="IPR000276">
    <property type="entry name" value="GPCR_Rhodpsn"/>
</dbReference>
<dbReference type="PROSITE" id="PS50262">
    <property type="entry name" value="G_PROTEIN_RECEP_F1_2"/>
    <property type="match status" value="1"/>
</dbReference>
<dbReference type="PROSITE" id="PS00237">
    <property type="entry name" value="G_PROTEIN_RECEP_F1_1"/>
    <property type="match status" value="1"/>
</dbReference>
<dbReference type="PRINTS" id="PR01157">
    <property type="entry name" value="P2YPURNOCPTR"/>
</dbReference>
<evidence type="ECO:0000256" key="8">
    <source>
        <dbReference type="ARBA" id="ARBA00023170"/>
    </source>
</evidence>
<comment type="similarity">
    <text evidence="13">Belongs to the G-protein coupled receptor 1 family.</text>
</comment>
<feature type="transmembrane region" description="Helical" evidence="15">
    <location>
        <begin position="430"/>
        <end position="451"/>
    </location>
</feature>
<feature type="compositionally biased region" description="Basic residues" evidence="14">
    <location>
        <begin position="127"/>
        <end position="136"/>
    </location>
</feature>
<keyword evidence="10 13" id="KW-0807">Transducer</keyword>
<keyword evidence="9" id="KW-0325">Glycoprotein</keyword>
<accession>A0A8B9D9H2</accession>
<evidence type="ECO:0000256" key="12">
    <source>
        <dbReference type="ARBA" id="ARBA00045234"/>
    </source>
</evidence>
<keyword evidence="5 13" id="KW-0297">G-protein coupled receptor</keyword>
<keyword evidence="6 15" id="KW-0472">Membrane</keyword>
<feature type="domain" description="G-protein coupled receptors family 1 profile" evidence="16">
    <location>
        <begin position="244"/>
        <end position="494"/>
    </location>
</feature>
<feature type="transmembrane region" description="Helical" evidence="15">
    <location>
        <begin position="232"/>
        <end position="252"/>
    </location>
</feature>
<feature type="transmembrane region" description="Helical" evidence="15">
    <location>
        <begin position="264"/>
        <end position="286"/>
    </location>
</feature>